<reference evidence="1 2" key="1">
    <citation type="journal article" date="2019" name="Sci. Rep.">
        <title>Orb-weaving spider Araneus ventricosus genome elucidates the spidroin gene catalogue.</title>
        <authorList>
            <person name="Kono N."/>
            <person name="Nakamura H."/>
            <person name="Ohtoshi R."/>
            <person name="Moran D.A.P."/>
            <person name="Shinohara A."/>
            <person name="Yoshida Y."/>
            <person name="Fujiwara M."/>
            <person name="Mori M."/>
            <person name="Tomita M."/>
            <person name="Arakawa K."/>
        </authorList>
    </citation>
    <scope>NUCLEOTIDE SEQUENCE [LARGE SCALE GENOMIC DNA]</scope>
</reference>
<gene>
    <name evidence="1" type="ORF">AVEN_48487_1</name>
</gene>
<keyword evidence="2" id="KW-1185">Reference proteome</keyword>
<name>A0A4Y2FF22_ARAVE</name>
<organism evidence="1 2">
    <name type="scientific">Araneus ventricosus</name>
    <name type="common">Orbweaver spider</name>
    <name type="synonym">Epeira ventricosa</name>
    <dbReference type="NCBI Taxonomy" id="182803"/>
    <lineage>
        <taxon>Eukaryota</taxon>
        <taxon>Metazoa</taxon>
        <taxon>Ecdysozoa</taxon>
        <taxon>Arthropoda</taxon>
        <taxon>Chelicerata</taxon>
        <taxon>Arachnida</taxon>
        <taxon>Araneae</taxon>
        <taxon>Araneomorphae</taxon>
        <taxon>Entelegynae</taxon>
        <taxon>Araneoidea</taxon>
        <taxon>Araneidae</taxon>
        <taxon>Araneus</taxon>
    </lineage>
</organism>
<proteinExistence type="predicted"/>
<dbReference type="OrthoDB" id="8023757at2759"/>
<dbReference type="Proteomes" id="UP000499080">
    <property type="component" value="Unassembled WGS sequence"/>
</dbReference>
<evidence type="ECO:0000313" key="1">
    <source>
        <dbReference type="EMBL" id="GBM38154.1"/>
    </source>
</evidence>
<sequence>MFLQKLRKLKVNRDDELPEPLAKQWTHFVDSLKFIEELHIDRYLLEDAIKKTILVGFADALQTAYGAVVYMKSISETNSVVRKLIASKSRISPIKTISIPRLELSAELLLSQFVEKIIDALKMEIDDEILHTDSTIALQHPIKPLEDFHR</sequence>
<dbReference type="EMBL" id="BGPR01000860">
    <property type="protein sequence ID" value="GBM38154.1"/>
    <property type="molecule type" value="Genomic_DNA"/>
</dbReference>
<dbReference type="PANTHER" id="PTHR47331">
    <property type="entry name" value="PHD-TYPE DOMAIN-CONTAINING PROTEIN"/>
    <property type="match status" value="1"/>
</dbReference>
<comment type="caution">
    <text evidence="1">The sequence shown here is derived from an EMBL/GenBank/DDBJ whole genome shotgun (WGS) entry which is preliminary data.</text>
</comment>
<evidence type="ECO:0000313" key="2">
    <source>
        <dbReference type="Proteomes" id="UP000499080"/>
    </source>
</evidence>
<dbReference type="AlphaFoldDB" id="A0A4Y2FF22"/>
<accession>A0A4Y2FF22</accession>
<dbReference type="InterPro" id="IPR008042">
    <property type="entry name" value="Retrotrans_Pao"/>
</dbReference>
<protein>
    <submittedName>
        <fullName evidence="1">Uncharacterized protein</fullName>
    </submittedName>
</protein>
<dbReference type="Pfam" id="PF05380">
    <property type="entry name" value="Peptidase_A17"/>
    <property type="match status" value="1"/>
</dbReference>